<comment type="caution">
    <text evidence="2">The sequence shown here is derived from an EMBL/GenBank/DDBJ whole genome shotgun (WGS) entry which is preliminary data.</text>
</comment>
<dbReference type="EMBL" id="BAAACA010000034">
    <property type="protein sequence ID" value="GAA0613340.1"/>
    <property type="molecule type" value="Genomic_DNA"/>
</dbReference>
<evidence type="ECO:0000313" key="3">
    <source>
        <dbReference type="Proteomes" id="UP001500668"/>
    </source>
</evidence>
<feature type="transmembrane region" description="Helical" evidence="1">
    <location>
        <begin position="36"/>
        <end position="62"/>
    </location>
</feature>
<name>A0ABN1GKF7_9ACTN</name>
<dbReference type="Proteomes" id="UP001500668">
    <property type="component" value="Unassembled WGS sequence"/>
</dbReference>
<feature type="transmembrane region" description="Helical" evidence="1">
    <location>
        <begin position="106"/>
        <end position="129"/>
    </location>
</feature>
<evidence type="ECO:0000313" key="2">
    <source>
        <dbReference type="EMBL" id="GAA0613340.1"/>
    </source>
</evidence>
<reference evidence="2 3" key="1">
    <citation type="journal article" date="2019" name="Int. J. Syst. Evol. Microbiol.">
        <title>The Global Catalogue of Microorganisms (GCM) 10K type strain sequencing project: providing services to taxonomists for standard genome sequencing and annotation.</title>
        <authorList>
            <consortium name="The Broad Institute Genomics Platform"/>
            <consortium name="The Broad Institute Genome Sequencing Center for Infectious Disease"/>
            <person name="Wu L."/>
            <person name="Ma J."/>
        </authorList>
    </citation>
    <scope>NUCLEOTIDE SEQUENCE [LARGE SCALE GENOMIC DNA]</scope>
    <source>
        <strain evidence="2 3">JCM 5067</strain>
    </source>
</reference>
<proteinExistence type="predicted"/>
<keyword evidence="1" id="KW-1133">Transmembrane helix</keyword>
<protein>
    <recommendedName>
        <fullName evidence="4">Sulfite exporter TauE/SafE family protein</fullName>
    </recommendedName>
</protein>
<organism evidence="2 3">
    <name type="scientific">Streptomyces crystallinus</name>
    <dbReference type="NCBI Taxonomy" id="68191"/>
    <lineage>
        <taxon>Bacteria</taxon>
        <taxon>Bacillati</taxon>
        <taxon>Actinomycetota</taxon>
        <taxon>Actinomycetes</taxon>
        <taxon>Kitasatosporales</taxon>
        <taxon>Streptomycetaceae</taxon>
        <taxon>Streptomyces</taxon>
    </lineage>
</organism>
<gene>
    <name evidence="2" type="ORF">GCM10010394_49120</name>
</gene>
<sequence>MVWASSVVLLLEAALTLVVTVVYNQTRESPNVGGNYALGLLAAPCAAVAGAVLAAAVSGAIVLPVVRVSGALGRKFSGRERWWWAPLVMAAVLAVLWLAAAVGGAVPWSLCAVLWGVVTSAALALPAWATGSRCVRRTGAVAGWGALFVIGVGVLGCVALRLNLLQTYRPPTLSPAALVGTWSDNEGATLRFAADGKVTATGVKEHREENFNTTVKPCTGKGTWTFDEGENSWTQEVHVTLPDCSWPAWNIGGTQEQPTLYQYIGDPDSWDLYTLKKR</sequence>
<feature type="transmembrane region" description="Helical" evidence="1">
    <location>
        <begin position="82"/>
        <end position="100"/>
    </location>
</feature>
<evidence type="ECO:0000256" key="1">
    <source>
        <dbReference type="SAM" id="Phobius"/>
    </source>
</evidence>
<keyword evidence="1" id="KW-0812">Transmembrane</keyword>
<keyword evidence="3" id="KW-1185">Reference proteome</keyword>
<evidence type="ECO:0008006" key="4">
    <source>
        <dbReference type="Google" id="ProtNLM"/>
    </source>
</evidence>
<keyword evidence="1" id="KW-0472">Membrane</keyword>
<accession>A0ABN1GKF7</accession>
<feature type="transmembrane region" description="Helical" evidence="1">
    <location>
        <begin position="141"/>
        <end position="162"/>
    </location>
</feature>